<dbReference type="Pfam" id="PF00829">
    <property type="entry name" value="Ribosomal_L21p"/>
    <property type="match status" value="1"/>
</dbReference>
<evidence type="ECO:0000256" key="4">
    <source>
        <dbReference type="ARBA" id="ARBA00022980"/>
    </source>
</evidence>
<dbReference type="PANTHER" id="PTHR21349">
    <property type="entry name" value="50S RIBOSOMAL PROTEIN L21"/>
    <property type="match status" value="1"/>
</dbReference>
<protein>
    <recommendedName>
        <fullName evidence="6">Large ribosomal subunit protein bL21m</fullName>
    </recommendedName>
</protein>
<proteinExistence type="inferred from homology"/>
<dbReference type="PANTHER" id="PTHR21349:SF0">
    <property type="entry name" value="LARGE RIBOSOMAL SUBUNIT PROTEIN BL21M"/>
    <property type="match status" value="1"/>
</dbReference>
<evidence type="ECO:0000256" key="3">
    <source>
        <dbReference type="ARBA" id="ARBA00022884"/>
    </source>
</evidence>
<evidence type="ECO:0000256" key="2">
    <source>
        <dbReference type="ARBA" id="ARBA00022730"/>
    </source>
</evidence>
<dbReference type="HAMAP" id="MF_01363">
    <property type="entry name" value="Ribosomal_bL21"/>
    <property type="match status" value="1"/>
</dbReference>
<comment type="similarity">
    <text evidence="1">Belongs to the bacterial ribosomal protein bL21 family.</text>
</comment>
<dbReference type="Proteomes" id="UP001530377">
    <property type="component" value="Unassembled WGS sequence"/>
</dbReference>
<dbReference type="InterPro" id="IPR028909">
    <property type="entry name" value="bL21-like"/>
</dbReference>
<dbReference type="InterPro" id="IPR001787">
    <property type="entry name" value="Ribosomal_bL21"/>
</dbReference>
<evidence type="ECO:0000256" key="5">
    <source>
        <dbReference type="ARBA" id="ARBA00023274"/>
    </source>
</evidence>
<keyword evidence="5" id="KW-0687">Ribonucleoprotein</keyword>
<comment type="caution">
    <text evidence="8">The sequence shown here is derived from an EMBL/GenBank/DDBJ whole genome shotgun (WGS) entry which is preliminary data.</text>
</comment>
<keyword evidence="3" id="KW-0694">RNA-binding</keyword>
<dbReference type="PROSITE" id="PS01169">
    <property type="entry name" value="RIBOSOMAL_L21"/>
    <property type="match status" value="1"/>
</dbReference>
<dbReference type="GO" id="GO:0005737">
    <property type="term" value="C:cytoplasm"/>
    <property type="evidence" value="ECO:0007669"/>
    <property type="project" value="UniProtKB-ARBA"/>
</dbReference>
<evidence type="ECO:0000313" key="9">
    <source>
        <dbReference type="Proteomes" id="UP001530377"/>
    </source>
</evidence>
<sequence>CAAPACCDVPAVEYFRGPRGGTWGGGDPLSKPDDYSPPHTHRTTRQRPAMASSITAMLTLVPRRTSVVNGGCIIASQSLTMITWSCHPVLAVEYAAKTARRSSHTRGDGSSSWYGGRRDHHPRRQRSSHDAMPDFRYIPAKNESRSSSTIRRWFSSKFVMVDHSAAYRDAMASSHGSERLALRAGYPAGGKFAVIRLAGFQHKVTVDDLLVVNKLKPVSAWSVGSTHTVKDQDVLLIADQNMTLVGMPSIKGGEVDVMVEEITRDKTLVVFKKRRRKNSRRKNGFRRHVTFLRVLDVRMPSEVTKKFEVVDVVNEDVRIAAKQLHWIASHES</sequence>
<evidence type="ECO:0000256" key="1">
    <source>
        <dbReference type="ARBA" id="ARBA00008563"/>
    </source>
</evidence>
<name>A0ABD3RSQ2_9STRA</name>
<gene>
    <name evidence="8" type="ORF">ACHAXA_001942</name>
</gene>
<reference evidence="8 9" key="1">
    <citation type="submission" date="2024-10" db="EMBL/GenBank/DDBJ databases">
        <title>Updated reference genomes for cyclostephanoid diatoms.</title>
        <authorList>
            <person name="Roberts W.R."/>
            <person name="Alverson A.J."/>
        </authorList>
    </citation>
    <scope>NUCLEOTIDE SEQUENCE [LARGE SCALE GENOMIC DNA]</scope>
    <source>
        <strain evidence="8 9">AJA228-03</strain>
    </source>
</reference>
<feature type="region of interest" description="Disordered" evidence="7">
    <location>
        <begin position="98"/>
        <end position="138"/>
    </location>
</feature>
<evidence type="ECO:0000256" key="6">
    <source>
        <dbReference type="ARBA" id="ARBA00044129"/>
    </source>
</evidence>
<dbReference type="EMBL" id="JALLPB020000177">
    <property type="protein sequence ID" value="KAL3815893.1"/>
    <property type="molecule type" value="Genomic_DNA"/>
</dbReference>
<dbReference type="InterPro" id="IPR036164">
    <property type="entry name" value="bL21-like_sf"/>
</dbReference>
<accession>A0ABD3RSQ2</accession>
<keyword evidence="4" id="KW-0689">Ribosomal protein</keyword>
<dbReference type="GO" id="GO:1990904">
    <property type="term" value="C:ribonucleoprotein complex"/>
    <property type="evidence" value="ECO:0007669"/>
    <property type="project" value="UniProtKB-KW"/>
</dbReference>
<feature type="region of interest" description="Disordered" evidence="7">
    <location>
        <begin position="20"/>
        <end position="51"/>
    </location>
</feature>
<dbReference type="GO" id="GO:0005840">
    <property type="term" value="C:ribosome"/>
    <property type="evidence" value="ECO:0007669"/>
    <property type="project" value="UniProtKB-KW"/>
</dbReference>
<evidence type="ECO:0000313" key="8">
    <source>
        <dbReference type="EMBL" id="KAL3815893.1"/>
    </source>
</evidence>
<dbReference type="GO" id="GO:0019843">
    <property type="term" value="F:rRNA binding"/>
    <property type="evidence" value="ECO:0007669"/>
    <property type="project" value="UniProtKB-KW"/>
</dbReference>
<dbReference type="SUPFAM" id="SSF141091">
    <property type="entry name" value="L21p-like"/>
    <property type="match status" value="1"/>
</dbReference>
<keyword evidence="9" id="KW-1185">Reference proteome</keyword>
<evidence type="ECO:0000256" key="7">
    <source>
        <dbReference type="SAM" id="MobiDB-lite"/>
    </source>
</evidence>
<dbReference type="AlphaFoldDB" id="A0ABD3RSQ2"/>
<feature type="non-terminal residue" evidence="8">
    <location>
        <position position="1"/>
    </location>
</feature>
<keyword evidence="2" id="KW-0699">rRNA-binding</keyword>
<dbReference type="NCBIfam" id="TIGR00061">
    <property type="entry name" value="L21"/>
    <property type="match status" value="1"/>
</dbReference>
<organism evidence="8 9">
    <name type="scientific">Cyclostephanos tholiformis</name>
    <dbReference type="NCBI Taxonomy" id="382380"/>
    <lineage>
        <taxon>Eukaryota</taxon>
        <taxon>Sar</taxon>
        <taxon>Stramenopiles</taxon>
        <taxon>Ochrophyta</taxon>
        <taxon>Bacillariophyta</taxon>
        <taxon>Coscinodiscophyceae</taxon>
        <taxon>Thalassiosirophycidae</taxon>
        <taxon>Stephanodiscales</taxon>
        <taxon>Stephanodiscaceae</taxon>
        <taxon>Cyclostephanos</taxon>
    </lineage>
</organism>
<dbReference type="InterPro" id="IPR018258">
    <property type="entry name" value="Ribosomal_bL21_CS"/>
</dbReference>